<name>A0A1I3X8Z3_9HYPH</name>
<feature type="region of interest" description="Disordered" evidence="13">
    <location>
        <begin position="30"/>
        <end position="84"/>
    </location>
</feature>
<dbReference type="InterPro" id="IPR050790">
    <property type="entry name" value="ExbB/TolQ_transport"/>
</dbReference>
<keyword evidence="15" id="KW-0732">Signal</keyword>
<comment type="subunit">
    <text evidence="2">The accessory proteins ExbB and ExbD seem to form a complex with TonB.</text>
</comment>
<dbReference type="GO" id="GO:0017038">
    <property type="term" value="P:protein import"/>
    <property type="evidence" value="ECO:0007669"/>
    <property type="project" value="TreeGrafter"/>
</dbReference>
<dbReference type="AlphaFoldDB" id="A0A1I3X8Z3"/>
<dbReference type="InterPro" id="IPR014164">
    <property type="entry name" value="TonB_ExbB_1"/>
</dbReference>
<evidence type="ECO:0000256" key="1">
    <source>
        <dbReference type="ARBA" id="ARBA00004429"/>
    </source>
</evidence>
<evidence type="ECO:0000313" key="17">
    <source>
        <dbReference type="EMBL" id="SFK16162.1"/>
    </source>
</evidence>
<dbReference type="Proteomes" id="UP000323300">
    <property type="component" value="Unassembled WGS sequence"/>
</dbReference>
<protein>
    <recommendedName>
        <fullName evidence="3">Biopolymer transport protein ExbB</fullName>
    </recommendedName>
</protein>
<keyword evidence="6" id="KW-0997">Cell inner membrane</keyword>
<evidence type="ECO:0000256" key="6">
    <source>
        <dbReference type="ARBA" id="ARBA00022519"/>
    </source>
</evidence>
<feature type="transmembrane region" description="Helical" evidence="14">
    <location>
        <begin position="116"/>
        <end position="138"/>
    </location>
</feature>
<keyword evidence="5" id="KW-1003">Cell membrane</keyword>
<proteinExistence type="inferred from homology"/>
<evidence type="ECO:0000256" key="3">
    <source>
        <dbReference type="ARBA" id="ARBA00022093"/>
    </source>
</evidence>
<dbReference type="GO" id="GO:0022857">
    <property type="term" value="F:transmembrane transporter activity"/>
    <property type="evidence" value="ECO:0007669"/>
    <property type="project" value="InterPro"/>
</dbReference>
<keyword evidence="8 12" id="KW-0653">Protein transport</keyword>
<evidence type="ECO:0000256" key="8">
    <source>
        <dbReference type="ARBA" id="ARBA00022927"/>
    </source>
</evidence>
<keyword evidence="7 14" id="KW-0812">Transmembrane</keyword>
<dbReference type="NCBIfam" id="TIGR02797">
    <property type="entry name" value="exbB"/>
    <property type="match status" value="1"/>
</dbReference>
<accession>A0A1I3X8Z3</accession>
<dbReference type="PANTHER" id="PTHR30625:SF16">
    <property type="entry name" value="BIOPOLYMER TRANSPORT PROTEIN EXBB"/>
    <property type="match status" value="1"/>
</dbReference>
<feature type="chain" id="PRO_5009302351" description="Biopolymer transport protein ExbB" evidence="15">
    <location>
        <begin position="26"/>
        <end position="333"/>
    </location>
</feature>
<evidence type="ECO:0000256" key="4">
    <source>
        <dbReference type="ARBA" id="ARBA00022448"/>
    </source>
</evidence>
<comment type="function">
    <text evidence="11">Involved in the TonB-dependent energy-dependent transport of various receptor-bound substrates. Protects ExbD from proteolytic degradation and functionally stabilizes TonB.</text>
</comment>
<evidence type="ECO:0000256" key="11">
    <source>
        <dbReference type="ARBA" id="ARBA00024816"/>
    </source>
</evidence>
<feature type="compositionally biased region" description="Low complexity" evidence="13">
    <location>
        <begin position="70"/>
        <end position="84"/>
    </location>
</feature>
<evidence type="ECO:0000256" key="13">
    <source>
        <dbReference type="SAM" id="MobiDB-lite"/>
    </source>
</evidence>
<evidence type="ECO:0000256" key="14">
    <source>
        <dbReference type="SAM" id="Phobius"/>
    </source>
</evidence>
<dbReference type="InterPro" id="IPR002898">
    <property type="entry name" value="MotA_ExbB_proton_chnl"/>
</dbReference>
<keyword evidence="9 14" id="KW-1133">Transmembrane helix</keyword>
<evidence type="ECO:0000256" key="7">
    <source>
        <dbReference type="ARBA" id="ARBA00022692"/>
    </source>
</evidence>
<keyword evidence="4 12" id="KW-0813">Transport</keyword>
<evidence type="ECO:0000259" key="16">
    <source>
        <dbReference type="Pfam" id="PF01618"/>
    </source>
</evidence>
<feature type="domain" description="MotA/TolQ/ExbB proton channel" evidence="16">
    <location>
        <begin position="192"/>
        <end position="299"/>
    </location>
</feature>
<evidence type="ECO:0000256" key="9">
    <source>
        <dbReference type="ARBA" id="ARBA00022989"/>
    </source>
</evidence>
<dbReference type="EMBL" id="FOSL01000003">
    <property type="protein sequence ID" value="SFK16162.1"/>
    <property type="molecule type" value="Genomic_DNA"/>
</dbReference>
<feature type="transmembrane region" description="Helical" evidence="14">
    <location>
        <begin position="228"/>
        <end position="253"/>
    </location>
</feature>
<gene>
    <name evidence="17" type="ORF">SAMN04488498_10371</name>
</gene>
<feature type="signal peptide" evidence="15">
    <location>
        <begin position="1"/>
        <end position="25"/>
    </location>
</feature>
<evidence type="ECO:0000256" key="2">
    <source>
        <dbReference type="ARBA" id="ARBA00011471"/>
    </source>
</evidence>
<evidence type="ECO:0000256" key="5">
    <source>
        <dbReference type="ARBA" id="ARBA00022475"/>
    </source>
</evidence>
<feature type="compositionally biased region" description="Low complexity" evidence="13">
    <location>
        <begin position="30"/>
        <end position="54"/>
    </location>
</feature>
<evidence type="ECO:0000313" key="18">
    <source>
        <dbReference type="Proteomes" id="UP000323300"/>
    </source>
</evidence>
<evidence type="ECO:0000256" key="10">
    <source>
        <dbReference type="ARBA" id="ARBA00023136"/>
    </source>
</evidence>
<comment type="subcellular location">
    <subcellularLocation>
        <location evidence="1">Cell inner membrane</location>
        <topology evidence="1">Multi-pass membrane protein</topology>
    </subcellularLocation>
    <subcellularLocation>
        <location evidence="12">Membrane</location>
        <topology evidence="12">Multi-pass membrane protein</topology>
    </subcellularLocation>
</comment>
<evidence type="ECO:0000256" key="12">
    <source>
        <dbReference type="RuleBase" id="RU004057"/>
    </source>
</evidence>
<dbReference type="PANTHER" id="PTHR30625">
    <property type="entry name" value="PROTEIN TOLQ"/>
    <property type="match status" value="1"/>
</dbReference>
<organism evidence="17 18">
    <name type="scientific">Neomesorhizobium albiziae</name>
    <dbReference type="NCBI Taxonomy" id="335020"/>
    <lineage>
        <taxon>Bacteria</taxon>
        <taxon>Pseudomonadati</taxon>
        <taxon>Pseudomonadota</taxon>
        <taxon>Alphaproteobacteria</taxon>
        <taxon>Hyphomicrobiales</taxon>
        <taxon>Phyllobacteriaceae</taxon>
        <taxon>Neomesorhizobium</taxon>
    </lineage>
</organism>
<reference evidence="17 18" key="1">
    <citation type="submission" date="2016-10" db="EMBL/GenBank/DDBJ databases">
        <authorList>
            <person name="Varghese N."/>
            <person name="Submissions S."/>
        </authorList>
    </citation>
    <scope>NUCLEOTIDE SEQUENCE [LARGE SCALE GENOMIC DNA]</scope>
    <source>
        <strain evidence="17 18">DSM 21822</strain>
    </source>
</reference>
<keyword evidence="18" id="KW-1185">Reference proteome</keyword>
<feature type="transmembrane region" description="Helical" evidence="14">
    <location>
        <begin position="273"/>
        <end position="294"/>
    </location>
</feature>
<dbReference type="Pfam" id="PF01618">
    <property type="entry name" value="MotA_ExbB"/>
    <property type="match status" value="1"/>
</dbReference>
<keyword evidence="10 14" id="KW-0472">Membrane</keyword>
<dbReference type="GO" id="GO:0005886">
    <property type="term" value="C:plasma membrane"/>
    <property type="evidence" value="ECO:0007669"/>
    <property type="project" value="UniProtKB-SubCell"/>
</dbReference>
<comment type="similarity">
    <text evidence="12">Belongs to the exbB/tolQ family.</text>
</comment>
<sequence>MLRVTGLAAPLAVFFVLSGAVASSAQEQPAPAAPQAVSPQTPATPQTVSPQAPASPVQAEPVSPSVTQSAPAAPEPAAAPVATPATPAPVAAAQNDVQLTLPHDLSPWGMFINADIVVKAVMVGLAFASLVTWTVWVAKSLELAAARIAAGRALKAIGEARNLADAGRQLASRRDAGALLVQAATQEVQLSERALDHVDGAGLKERVSSRLGRIEAQAGRRMSRGTGVLATIGSTAPFVGLFGTVWGIMNSFIGISEAQTTNLAVVAPGIAEALLATALGLVAAIPAVVIYNVFARSITGYRQLLADASAGVERLVSRDLDFRATPRTALAAE</sequence>
<evidence type="ECO:0000256" key="15">
    <source>
        <dbReference type="SAM" id="SignalP"/>
    </source>
</evidence>